<dbReference type="KEGG" id="pda:120104940"/>
<dbReference type="GO" id="GO:0003980">
    <property type="term" value="F:UDP-glucose:glycoprotein glucosyltransferase activity"/>
    <property type="evidence" value="ECO:0007669"/>
    <property type="project" value="InterPro"/>
</dbReference>
<feature type="chain" id="PRO_5034639228" evidence="1">
    <location>
        <begin position="25"/>
        <end position="206"/>
    </location>
</feature>
<keyword evidence="1" id="KW-0732">Signal</keyword>
<keyword evidence="3" id="KW-1185">Reference proteome</keyword>
<dbReference type="InterPro" id="IPR040693">
    <property type="entry name" value="UGGT_TRXL_1"/>
</dbReference>
<name>A0A8B8ZMK6_PHODC</name>
<feature type="domain" description="UGGT thioredoxin-like" evidence="2">
    <location>
        <begin position="49"/>
        <end position="199"/>
    </location>
</feature>
<protein>
    <submittedName>
        <fullName evidence="4">UDP-glucose:glycoprotein glucosyltransferase-like</fullName>
    </submittedName>
</protein>
<dbReference type="Pfam" id="PF18400">
    <property type="entry name" value="Thioredoxin_12"/>
    <property type="match status" value="1"/>
</dbReference>
<dbReference type="Proteomes" id="UP000228380">
    <property type="component" value="Chromosome 2"/>
</dbReference>
<dbReference type="GO" id="GO:0005783">
    <property type="term" value="C:endoplasmic reticulum"/>
    <property type="evidence" value="ECO:0007669"/>
    <property type="project" value="TreeGrafter"/>
</dbReference>
<dbReference type="GeneID" id="120104940"/>
<dbReference type="OrthoDB" id="27683at2759"/>
<feature type="signal peptide" evidence="1">
    <location>
        <begin position="1"/>
        <end position="24"/>
    </location>
</feature>
<dbReference type="GO" id="GO:0051082">
    <property type="term" value="F:unfolded protein binding"/>
    <property type="evidence" value="ECO:0007669"/>
    <property type="project" value="TreeGrafter"/>
</dbReference>
<dbReference type="AlphaFoldDB" id="A0A8B8ZMK6"/>
<dbReference type="RefSeq" id="XP_038972824.1">
    <property type="nucleotide sequence ID" value="XM_039116896.1"/>
</dbReference>
<accession>A0A8B8ZMK6</accession>
<sequence length="206" mass="23194">MELRRRSRGSVAFLISLLLVLSFAGDLCFAENRRPKNVQVSLRAKWTGTPLLLEAGELLSKELKNLFWEFTDLWLEPDKGSDCLTAKCCIHKIVHVARSLQSEPLGSVFEFSLMLRSASPRLMLYRQLAEDSSSYPSDDETNSEHVLGDLSEPLSRVKVEPFLISRNLRSPEGSCCWVDTGTGLLFNVTELLSWLDTSAKLEKLNT</sequence>
<evidence type="ECO:0000313" key="3">
    <source>
        <dbReference type="Proteomes" id="UP000228380"/>
    </source>
</evidence>
<organism evidence="3 4">
    <name type="scientific">Phoenix dactylifera</name>
    <name type="common">Date palm</name>
    <dbReference type="NCBI Taxonomy" id="42345"/>
    <lineage>
        <taxon>Eukaryota</taxon>
        <taxon>Viridiplantae</taxon>
        <taxon>Streptophyta</taxon>
        <taxon>Embryophyta</taxon>
        <taxon>Tracheophyta</taxon>
        <taxon>Spermatophyta</taxon>
        <taxon>Magnoliopsida</taxon>
        <taxon>Liliopsida</taxon>
        <taxon>Arecaceae</taxon>
        <taxon>Coryphoideae</taxon>
        <taxon>Phoeniceae</taxon>
        <taxon>Phoenix</taxon>
    </lineage>
</organism>
<dbReference type="PANTHER" id="PTHR11226:SF0">
    <property type="entry name" value="UDP-GLUCOSE:GLYCOPROTEIN GLUCOSYLTRANSFERASE"/>
    <property type="match status" value="1"/>
</dbReference>
<gene>
    <name evidence="4" type="primary">LOC120104940</name>
</gene>
<evidence type="ECO:0000256" key="1">
    <source>
        <dbReference type="SAM" id="SignalP"/>
    </source>
</evidence>
<proteinExistence type="predicted"/>
<reference evidence="3" key="1">
    <citation type="journal article" date="2019" name="Nat. Commun.">
        <title>Genome-wide association mapping of date palm fruit traits.</title>
        <authorList>
            <person name="Hazzouri K.M."/>
            <person name="Gros-Balthazard M."/>
            <person name="Flowers J.M."/>
            <person name="Copetti D."/>
            <person name="Lemansour A."/>
            <person name="Lebrun M."/>
            <person name="Masmoudi K."/>
            <person name="Ferrand S."/>
            <person name="Dhar M.I."/>
            <person name="Fresquez Z.A."/>
            <person name="Rosas U."/>
            <person name="Zhang J."/>
            <person name="Talag J."/>
            <person name="Lee S."/>
            <person name="Kudrna D."/>
            <person name="Powell R.F."/>
            <person name="Leitch I.J."/>
            <person name="Krueger R.R."/>
            <person name="Wing R.A."/>
            <person name="Amiri K.M.A."/>
            <person name="Purugganan M.D."/>
        </authorList>
    </citation>
    <scope>NUCLEOTIDE SEQUENCE [LARGE SCALE GENOMIC DNA]</scope>
    <source>
        <strain evidence="3">cv. Khalas</strain>
    </source>
</reference>
<dbReference type="InterPro" id="IPR009448">
    <property type="entry name" value="UDP-g_GGtrans"/>
</dbReference>
<dbReference type="GO" id="GO:0018279">
    <property type="term" value="P:protein N-linked glycosylation via asparagine"/>
    <property type="evidence" value="ECO:0007669"/>
    <property type="project" value="TreeGrafter"/>
</dbReference>
<evidence type="ECO:0000313" key="4">
    <source>
        <dbReference type="RefSeq" id="XP_038972824.1"/>
    </source>
</evidence>
<reference evidence="4" key="2">
    <citation type="submission" date="2025-08" db="UniProtKB">
        <authorList>
            <consortium name="RefSeq"/>
        </authorList>
    </citation>
    <scope>IDENTIFICATION</scope>
    <source>
        <tissue evidence="4">Young leaves</tissue>
    </source>
</reference>
<dbReference type="PANTHER" id="PTHR11226">
    <property type="entry name" value="UDP-GLUCOSE GLYCOPROTEIN:GLUCOSYLTRANSFERASE"/>
    <property type="match status" value="1"/>
</dbReference>
<dbReference type="GO" id="GO:0036503">
    <property type="term" value="P:ERAD pathway"/>
    <property type="evidence" value="ECO:0007669"/>
    <property type="project" value="TreeGrafter"/>
</dbReference>
<evidence type="ECO:0000259" key="2">
    <source>
        <dbReference type="Pfam" id="PF18400"/>
    </source>
</evidence>